<protein>
    <recommendedName>
        <fullName evidence="9">Dihydroorotate dehydrogenase (quinone)</fullName>
        <ecNumber evidence="9">1.3.5.2</ecNumber>
    </recommendedName>
</protein>
<dbReference type="GO" id="GO:0005737">
    <property type="term" value="C:cytoplasm"/>
    <property type="evidence" value="ECO:0007669"/>
    <property type="project" value="InterPro"/>
</dbReference>
<dbReference type="Pfam" id="PF01180">
    <property type="entry name" value="DHO_dh"/>
    <property type="match status" value="1"/>
</dbReference>
<evidence type="ECO:0000256" key="5">
    <source>
        <dbReference type="ARBA" id="ARBA00022643"/>
    </source>
</evidence>
<dbReference type="STRING" id="1423775.FD03_GL002077"/>
<keyword evidence="6" id="KW-0665">Pyrimidine biosynthesis</keyword>
<dbReference type="Proteomes" id="UP000051248">
    <property type="component" value="Unassembled WGS sequence"/>
</dbReference>
<proteinExistence type="predicted"/>
<feature type="domain" description="Dihydroorotate dehydrogenase catalytic" evidence="10">
    <location>
        <begin position="49"/>
        <end position="333"/>
    </location>
</feature>
<dbReference type="UniPathway" id="UPA00070"/>
<evidence type="ECO:0000256" key="7">
    <source>
        <dbReference type="ARBA" id="ARBA00023002"/>
    </source>
</evidence>
<keyword evidence="4" id="KW-0285">Flavoprotein</keyword>
<evidence type="ECO:0000256" key="9">
    <source>
        <dbReference type="NCBIfam" id="TIGR01036"/>
    </source>
</evidence>
<dbReference type="EC" id="1.3.5.2" evidence="9"/>
<dbReference type="InterPro" id="IPR013785">
    <property type="entry name" value="Aldolase_TIM"/>
</dbReference>
<evidence type="ECO:0000313" key="11">
    <source>
        <dbReference type="EMBL" id="KRK80649.1"/>
    </source>
</evidence>
<evidence type="ECO:0000256" key="3">
    <source>
        <dbReference type="ARBA" id="ARBA00004725"/>
    </source>
</evidence>
<evidence type="ECO:0000256" key="2">
    <source>
        <dbReference type="ARBA" id="ARBA00003125"/>
    </source>
</evidence>
<evidence type="ECO:0000256" key="4">
    <source>
        <dbReference type="ARBA" id="ARBA00022630"/>
    </source>
</evidence>
<dbReference type="PIRSF" id="PIRSF000164">
    <property type="entry name" value="DHO_oxidase"/>
    <property type="match status" value="1"/>
</dbReference>
<dbReference type="InterPro" id="IPR012135">
    <property type="entry name" value="Dihydroorotate_DH_1_2"/>
</dbReference>
<keyword evidence="5" id="KW-0288">FMN</keyword>
<dbReference type="PANTHER" id="PTHR48109:SF4">
    <property type="entry name" value="DIHYDROOROTATE DEHYDROGENASE (QUINONE), MITOCHONDRIAL"/>
    <property type="match status" value="1"/>
</dbReference>
<evidence type="ECO:0000313" key="12">
    <source>
        <dbReference type="Proteomes" id="UP000051248"/>
    </source>
</evidence>
<dbReference type="RefSeq" id="WP_025024180.1">
    <property type="nucleotide sequence ID" value="NZ_AZDZ01000003.1"/>
</dbReference>
<keyword evidence="7" id="KW-0560">Oxidoreductase</keyword>
<evidence type="ECO:0000256" key="6">
    <source>
        <dbReference type="ARBA" id="ARBA00022975"/>
    </source>
</evidence>
<dbReference type="SUPFAM" id="SSF51395">
    <property type="entry name" value="FMN-linked oxidoreductases"/>
    <property type="match status" value="1"/>
</dbReference>
<evidence type="ECO:0000259" key="10">
    <source>
        <dbReference type="Pfam" id="PF01180"/>
    </source>
</evidence>
<dbReference type="NCBIfam" id="NF003652">
    <property type="entry name" value="PRK05286.2-5"/>
    <property type="match status" value="1"/>
</dbReference>
<dbReference type="CDD" id="cd04738">
    <property type="entry name" value="DHOD_2_like"/>
    <property type="match status" value="1"/>
</dbReference>
<sequence length="341" mass="37337">MDLYKYVRPLIFKVDPEVDHHLVGDGLKIFNDNAGILRKMFYTKKRPNLQVKIKNLTFDSPIGIAAGFDKKAEFYNSLGALGAGFVEVGSVTKEAQAGNKKKRVFRLPENHAIINRMGLNNDGIATTKARLQAHPADGVKIGLSIAPGHGLNDAGKVAEMVQSVKDIHEEADYIALNISCPNQKGVATLQQVGLLTELLIGIKELEIDESIFCKFGNDIDTDELVSTLHAVEGLLDGVILTNTSGMKREKLQSVNKKENGGLSGKPIFETSIAMTKLIHSEFPDMPIIYSGGVFTPEDAQTALEAGATLVEVYTGFIYEGPTMIERINRYLSEKQMMAEIK</sequence>
<dbReference type="GO" id="GO:0106430">
    <property type="term" value="F:dihydroorotate dehydrogenase (quinone) activity"/>
    <property type="evidence" value="ECO:0007669"/>
    <property type="project" value="UniProtKB-EC"/>
</dbReference>
<comment type="pathway">
    <text evidence="3">Pyrimidine metabolism; UMP biosynthesis via de novo pathway.</text>
</comment>
<dbReference type="GO" id="GO:0006207">
    <property type="term" value="P:'de novo' pyrimidine nucleobase biosynthetic process"/>
    <property type="evidence" value="ECO:0007669"/>
    <property type="project" value="UniProtKB-UniRule"/>
</dbReference>
<dbReference type="AlphaFoldDB" id="A0A0R1KIB6"/>
<organism evidence="11 12">
    <name type="scientific">Companilactobacillus nodensis DSM 19682 = JCM 14932 = NBRC 107160</name>
    <dbReference type="NCBI Taxonomy" id="1423775"/>
    <lineage>
        <taxon>Bacteria</taxon>
        <taxon>Bacillati</taxon>
        <taxon>Bacillota</taxon>
        <taxon>Bacilli</taxon>
        <taxon>Lactobacillales</taxon>
        <taxon>Lactobacillaceae</taxon>
        <taxon>Companilactobacillus</taxon>
    </lineage>
</organism>
<dbReference type="GO" id="GO:0044205">
    <property type="term" value="P:'de novo' UMP biosynthetic process"/>
    <property type="evidence" value="ECO:0007669"/>
    <property type="project" value="UniProtKB-UniPathway"/>
</dbReference>
<comment type="cofactor">
    <cofactor evidence="1">
        <name>FMN</name>
        <dbReference type="ChEBI" id="CHEBI:58210"/>
    </cofactor>
</comment>
<accession>A0A0R1KIB6</accession>
<dbReference type="PATRIC" id="fig|1423775.4.peg.2113"/>
<dbReference type="InterPro" id="IPR050074">
    <property type="entry name" value="DHO_dehydrogenase"/>
</dbReference>
<gene>
    <name evidence="11" type="ORF">FD03_GL002077</name>
</gene>
<dbReference type="InterPro" id="IPR005719">
    <property type="entry name" value="Dihydroorotate_DH_2"/>
</dbReference>
<dbReference type="PANTHER" id="PTHR48109">
    <property type="entry name" value="DIHYDROOROTATE DEHYDROGENASE (QUINONE), MITOCHONDRIAL-RELATED"/>
    <property type="match status" value="1"/>
</dbReference>
<evidence type="ECO:0000256" key="8">
    <source>
        <dbReference type="ARBA" id="ARBA00023136"/>
    </source>
</evidence>
<dbReference type="GO" id="GO:0016020">
    <property type="term" value="C:membrane"/>
    <property type="evidence" value="ECO:0007669"/>
    <property type="project" value="InterPro"/>
</dbReference>
<name>A0A0R1KIB6_9LACO</name>
<dbReference type="NCBIfam" id="TIGR01036">
    <property type="entry name" value="pyrD_sub2"/>
    <property type="match status" value="1"/>
</dbReference>
<dbReference type="InterPro" id="IPR005720">
    <property type="entry name" value="Dihydroorotate_DH_cat"/>
</dbReference>
<evidence type="ECO:0000256" key="1">
    <source>
        <dbReference type="ARBA" id="ARBA00001917"/>
    </source>
</evidence>
<keyword evidence="8" id="KW-0472">Membrane</keyword>
<reference evidence="11 12" key="1">
    <citation type="journal article" date="2015" name="Genome Announc.">
        <title>Expanding the biotechnology potential of lactobacilli through comparative genomics of 213 strains and associated genera.</title>
        <authorList>
            <person name="Sun Z."/>
            <person name="Harris H.M."/>
            <person name="McCann A."/>
            <person name="Guo C."/>
            <person name="Argimon S."/>
            <person name="Zhang W."/>
            <person name="Yang X."/>
            <person name="Jeffery I.B."/>
            <person name="Cooney J.C."/>
            <person name="Kagawa T.F."/>
            <person name="Liu W."/>
            <person name="Song Y."/>
            <person name="Salvetti E."/>
            <person name="Wrobel A."/>
            <person name="Rasinkangas P."/>
            <person name="Parkhill J."/>
            <person name="Rea M.C."/>
            <person name="O'Sullivan O."/>
            <person name="Ritari J."/>
            <person name="Douillard F.P."/>
            <person name="Paul Ross R."/>
            <person name="Yang R."/>
            <person name="Briner A.E."/>
            <person name="Felis G.E."/>
            <person name="de Vos W.M."/>
            <person name="Barrangou R."/>
            <person name="Klaenhammer T.R."/>
            <person name="Caufield P.W."/>
            <person name="Cui Y."/>
            <person name="Zhang H."/>
            <person name="O'Toole P.W."/>
        </authorList>
    </citation>
    <scope>NUCLEOTIDE SEQUENCE [LARGE SCALE GENOMIC DNA]</scope>
    <source>
        <strain evidence="11 12">DSM 19682</strain>
    </source>
</reference>
<comment type="function">
    <text evidence="2">Catalyzes the conversion of dihydroorotate to orotate with quinone as electron acceptor.</text>
</comment>
<dbReference type="eggNOG" id="COG0167">
    <property type="taxonomic scope" value="Bacteria"/>
</dbReference>
<keyword evidence="12" id="KW-1185">Reference proteome</keyword>
<dbReference type="EMBL" id="AZDZ01000003">
    <property type="protein sequence ID" value="KRK80649.1"/>
    <property type="molecule type" value="Genomic_DNA"/>
</dbReference>
<dbReference type="Gene3D" id="3.20.20.70">
    <property type="entry name" value="Aldolase class I"/>
    <property type="match status" value="1"/>
</dbReference>
<dbReference type="OrthoDB" id="9802377at2"/>
<comment type="caution">
    <text evidence="11">The sequence shown here is derived from an EMBL/GenBank/DDBJ whole genome shotgun (WGS) entry which is preliminary data.</text>
</comment>